<keyword evidence="2" id="KW-1185">Reference proteome</keyword>
<sequence>MSYMLSRSFTAQIFVLGEEHQKRLGVTLSSVPAQSGWLTTVEGDERSLPIDFRFDFIHRESEARLLYMITSVTRAGGYWQTQLNLSRNGYAGLYRVDAEDTRWKVEPLNAWNDESDLQFHLRTASGERLGRTHDGLLNAREGNVVVFKAKVIGY</sequence>
<comment type="caution">
    <text evidence="1">The sequence shown here is derived from an EMBL/GenBank/DDBJ whole genome shotgun (WGS) entry which is preliminary data.</text>
</comment>
<reference evidence="1 2" key="1">
    <citation type="journal article" date="2020" name="Microorganisms">
        <title>Reliable Identification of Environmental Pseudomonas Isolates Using the rpoD Gene.</title>
        <authorList>
            <consortium name="The Broad Institute Genome Sequencing Platform"/>
            <person name="Girard L."/>
            <person name="Lood C."/>
            <person name="Rokni-Zadeh H."/>
            <person name="van Noort V."/>
            <person name="Lavigne R."/>
            <person name="De Mot R."/>
        </authorList>
    </citation>
    <scope>NUCLEOTIDE SEQUENCE [LARGE SCALE GENOMIC DNA]</scope>
    <source>
        <strain evidence="1 2">RD9SR1</strain>
    </source>
</reference>
<dbReference type="Proteomes" id="UP000609530">
    <property type="component" value="Unassembled WGS sequence"/>
</dbReference>
<dbReference type="EMBL" id="JABWRZ020000002">
    <property type="protein sequence ID" value="MBV4492857.1"/>
    <property type="molecule type" value="Genomic_DNA"/>
</dbReference>
<organism evidence="1 2">
    <name type="scientific">Pseudomonas oryzicola</name>
    <dbReference type="NCBI Taxonomy" id="485876"/>
    <lineage>
        <taxon>Bacteria</taxon>
        <taxon>Pseudomonadati</taxon>
        <taxon>Pseudomonadota</taxon>
        <taxon>Gammaproteobacteria</taxon>
        <taxon>Pseudomonadales</taxon>
        <taxon>Pseudomonadaceae</taxon>
        <taxon>Pseudomonas</taxon>
    </lineage>
</organism>
<evidence type="ECO:0000313" key="2">
    <source>
        <dbReference type="Proteomes" id="UP000609530"/>
    </source>
</evidence>
<accession>A0ABS6QF68</accession>
<name>A0ABS6QF68_9PSED</name>
<proteinExistence type="predicted"/>
<protein>
    <submittedName>
        <fullName evidence="1">Uncharacterized protein</fullName>
    </submittedName>
</protein>
<dbReference type="RefSeq" id="WP_186673468.1">
    <property type="nucleotide sequence ID" value="NZ_JABWRZ020000002.1"/>
</dbReference>
<gene>
    <name evidence="1" type="ORF">HU760_019900</name>
</gene>
<evidence type="ECO:0000313" key="1">
    <source>
        <dbReference type="EMBL" id="MBV4492857.1"/>
    </source>
</evidence>